<protein>
    <recommendedName>
        <fullName evidence="2">Protein kinase domain-containing protein</fullName>
    </recommendedName>
</protein>
<dbReference type="InterPro" id="IPR011990">
    <property type="entry name" value="TPR-like_helical_dom_sf"/>
</dbReference>
<dbReference type="InterPro" id="IPR001245">
    <property type="entry name" value="Ser-Thr/Tyr_kinase_cat_dom"/>
</dbReference>
<accession>A0A015IUR6</accession>
<dbReference type="OrthoDB" id="3269467at2759"/>
<feature type="compositionally biased region" description="Polar residues" evidence="1">
    <location>
        <begin position="744"/>
        <end position="763"/>
    </location>
</feature>
<dbReference type="SMR" id="A0A015IUR6"/>
<dbReference type="PANTHER" id="PTHR44329">
    <property type="entry name" value="SERINE/THREONINE-PROTEIN KINASE TNNI3K-RELATED"/>
    <property type="match status" value="1"/>
</dbReference>
<evidence type="ECO:0000256" key="1">
    <source>
        <dbReference type="SAM" id="MobiDB-lite"/>
    </source>
</evidence>
<dbReference type="Proteomes" id="UP000022910">
    <property type="component" value="Unassembled WGS sequence"/>
</dbReference>
<feature type="compositionally biased region" description="Polar residues" evidence="1">
    <location>
        <begin position="715"/>
        <end position="737"/>
    </location>
</feature>
<dbReference type="GO" id="GO:0004674">
    <property type="term" value="F:protein serine/threonine kinase activity"/>
    <property type="evidence" value="ECO:0007669"/>
    <property type="project" value="TreeGrafter"/>
</dbReference>
<dbReference type="InterPro" id="IPR000719">
    <property type="entry name" value="Prot_kinase_dom"/>
</dbReference>
<dbReference type="SUPFAM" id="SSF56112">
    <property type="entry name" value="Protein kinase-like (PK-like)"/>
    <property type="match status" value="1"/>
</dbReference>
<feature type="region of interest" description="Disordered" evidence="1">
    <location>
        <begin position="700"/>
        <end position="763"/>
    </location>
</feature>
<dbReference type="GO" id="GO:0005524">
    <property type="term" value="F:ATP binding"/>
    <property type="evidence" value="ECO:0007669"/>
    <property type="project" value="InterPro"/>
</dbReference>
<name>A0A015IUR6_RHIIW</name>
<feature type="domain" description="Protein kinase" evidence="2">
    <location>
        <begin position="229"/>
        <end position="471"/>
    </location>
</feature>
<dbReference type="Gene3D" id="1.25.40.10">
    <property type="entry name" value="Tetratricopeptide repeat domain"/>
    <property type="match status" value="1"/>
</dbReference>
<dbReference type="PROSITE" id="PS50011">
    <property type="entry name" value="PROTEIN_KINASE_DOM"/>
    <property type="match status" value="1"/>
</dbReference>
<dbReference type="SUPFAM" id="SSF81901">
    <property type="entry name" value="HCP-like"/>
    <property type="match status" value="1"/>
</dbReference>
<organism evidence="3 4">
    <name type="scientific">Rhizophagus irregularis (strain DAOM 197198w)</name>
    <name type="common">Glomus intraradices</name>
    <dbReference type="NCBI Taxonomy" id="1432141"/>
    <lineage>
        <taxon>Eukaryota</taxon>
        <taxon>Fungi</taxon>
        <taxon>Fungi incertae sedis</taxon>
        <taxon>Mucoromycota</taxon>
        <taxon>Glomeromycotina</taxon>
        <taxon>Glomeromycetes</taxon>
        <taxon>Glomerales</taxon>
        <taxon>Glomeraceae</taxon>
        <taxon>Rhizophagus</taxon>
    </lineage>
</organism>
<feature type="compositionally biased region" description="Basic and acidic residues" evidence="1">
    <location>
        <begin position="700"/>
        <end position="709"/>
    </location>
</feature>
<dbReference type="Gene3D" id="1.10.510.10">
    <property type="entry name" value="Transferase(Phosphotransferase) domain 1"/>
    <property type="match status" value="1"/>
</dbReference>
<evidence type="ECO:0000313" key="3">
    <source>
        <dbReference type="EMBL" id="EXX61007.1"/>
    </source>
</evidence>
<feature type="compositionally biased region" description="Basic and acidic residues" evidence="1">
    <location>
        <begin position="187"/>
        <end position="197"/>
    </location>
</feature>
<dbReference type="HOGENOM" id="CLU_355706_0_0_1"/>
<comment type="caution">
    <text evidence="3">The sequence shown here is derived from an EMBL/GenBank/DDBJ whole genome shotgun (WGS) entry which is preliminary data.</text>
</comment>
<sequence>MLSISLSSAPQNLKSFNSIFLSKTSHSPRSPMKSQDSSKDENHEINFVLNCSKRVLSIFQNFKFHNDLCEKCNRFVDQAINILEEMKNLSDNNKKVKLIESNEYNHFNNLIFDIEFYLRKYDQRTAVQSEVKESIQEFALNLESCINSFRQVFEAEKSKKTGGWSPSVISKVKTIGRLIAMSKRPESIKEEATHDDENNNDNNNNNDDDDDDDDIYIACEEENPNRLIIQQELIISTGIHRGANNIRKGVFINEEVAEKYIGNISKKSHKFSKFQKEISYVKNLSRDCNNILSVNGYFERNGCLWVVEEWAEYNLLNYLRENLNLDWKIKLSIACGIANALNYIHNLNLLHYNVKIDNILLNQNLEPKLHNFGKYKDNGCIYLKPFQPSNWTAPEIKRKEDYNSASEVYSFGVILWEIATQDCQSEDEFIERRYVDDAPVNYLTLMGRALNKEPHNRPTMQEMFESLHQLKSSYNVRYQKIPLERNMSNTNSIASNSSEDSPILNDESCITSRANSIPTSPTLSSDDGCNSTFINEIIDVPTSPTSLSDDDCNSAPTIKIIDIEKDLEQAIKFHENRHYSKAFKLFNECNRKNPTSSIAKYWIGLYYYKGYYKVTKSSQQSIKLSLKYFGEAAKLNHPDAQYYYSRILLNNPSTDSEENRFQIALDFLKKASDQNHPPSMRWLGKIMSKGEFGCKKDIETSKKLTDRSRRMSKGSAESRNVNISNGSTTTLKSNVNVKQKKSRALSNPTATSRSIITSNQASKRNSTLFGNTTLTVNTNKTRNRHSTLF</sequence>
<keyword evidence="4" id="KW-1185">Reference proteome</keyword>
<dbReference type="SMART" id="SM00671">
    <property type="entry name" value="SEL1"/>
    <property type="match status" value="3"/>
</dbReference>
<dbReference type="AlphaFoldDB" id="A0A015IUR6"/>
<dbReference type="Pfam" id="PF07714">
    <property type="entry name" value="PK_Tyr_Ser-Thr"/>
    <property type="match status" value="1"/>
</dbReference>
<dbReference type="InterPro" id="IPR006597">
    <property type="entry name" value="Sel1-like"/>
</dbReference>
<reference evidence="3 4" key="1">
    <citation type="submission" date="2014-02" db="EMBL/GenBank/DDBJ databases">
        <title>Single nucleus genome sequencing reveals high similarity among nuclei of an endomycorrhizal fungus.</title>
        <authorList>
            <person name="Lin K."/>
            <person name="Geurts R."/>
            <person name="Zhang Z."/>
            <person name="Limpens E."/>
            <person name="Saunders D.G."/>
            <person name="Mu D."/>
            <person name="Pang E."/>
            <person name="Cao H."/>
            <person name="Cha H."/>
            <person name="Lin T."/>
            <person name="Zhou Q."/>
            <person name="Shang Y."/>
            <person name="Li Y."/>
            <person name="Ivanov S."/>
            <person name="Sharma T."/>
            <person name="Velzen R.V."/>
            <person name="Ruijter N.D."/>
            <person name="Aanen D.K."/>
            <person name="Win J."/>
            <person name="Kamoun S."/>
            <person name="Bisseling T."/>
            <person name="Huang S."/>
        </authorList>
    </citation>
    <scope>NUCLEOTIDE SEQUENCE [LARGE SCALE GENOMIC DNA]</scope>
    <source>
        <strain evidence="4">DAOM197198w</strain>
    </source>
</reference>
<evidence type="ECO:0000313" key="4">
    <source>
        <dbReference type="Proteomes" id="UP000022910"/>
    </source>
</evidence>
<gene>
    <name evidence="3" type="ORF">RirG_174810</name>
</gene>
<evidence type="ECO:0000259" key="2">
    <source>
        <dbReference type="PROSITE" id="PS50011"/>
    </source>
</evidence>
<proteinExistence type="predicted"/>
<dbReference type="InterPro" id="IPR011009">
    <property type="entry name" value="Kinase-like_dom_sf"/>
</dbReference>
<dbReference type="EMBL" id="JEMT01025813">
    <property type="protein sequence ID" value="EXX61007.1"/>
    <property type="molecule type" value="Genomic_DNA"/>
</dbReference>
<dbReference type="InterPro" id="IPR051681">
    <property type="entry name" value="Ser/Thr_Kinases-Pseudokinases"/>
</dbReference>
<feature type="region of interest" description="Disordered" evidence="1">
    <location>
        <begin position="187"/>
        <end position="214"/>
    </location>
</feature>